<dbReference type="GO" id="GO:0003743">
    <property type="term" value="F:translation initiation factor activity"/>
    <property type="evidence" value="ECO:0007669"/>
    <property type="project" value="UniProtKB-KW"/>
</dbReference>
<keyword evidence="8" id="KW-1185">Reference proteome</keyword>
<keyword evidence="4" id="KW-0648">Protein biosynthesis</keyword>
<dbReference type="GO" id="GO:0005737">
    <property type="term" value="C:cytoplasm"/>
    <property type="evidence" value="ECO:0007669"/>
    <property type="project" value="TreeGrafter"/>
</dbReference>
<feature type="domain" description="Tr-type G" evidence="6">
    <location>
        <begin position="58"/>
        <end position="178"/>
    </location>
</feature>
<keyword evidence="3" id="KW-0547">Nucleotide-binding</keyword>
<dbReference type="SUPFAM" id="SSF52540">
    <property type="entry name" value="P-loop containing nucleoside triphosphate hydrolases"/>
    <property type="match status" value="2"/>
</dbReference>
<dbReference type="InterPro" id="IPR000795">
    <property type="entry name" value="T_Tr_GTP-bd_dom"/>
</dbReference>
<name>A0A183DPN8_9BILA</name>
<dbReference type="GO" id="GO:0005525">
    <property type="term" value="F:GTP binding"/>
    <property type="evidence" value="ECO:0007669"/>
    <property type="project" value="UniProtKB-KW"/>
</dbReference>
<dbReference type="Proteomes" id="UP000271098">
    <property type="component" value="Unassembled WGS sequence"/>
</dbReference>
<evidence type="ECO:0000256" key="5">
    <source>
        <dbReference type="ARBA" id="ARBA00023134"/>
    </source>
</evidence>
<reference evidence="7 8" key="2">
    <citation type="submission" date="2018-11" db="EMBL/GenBank/DDBJ databases">
        <authorList>
            <consortium name="Pathogen Informatics"/>
        </authorList>
    </citation>
    <scope>NUCLEOTIDE SEQUENCE [LARGE SCALE GENOMIC DNA]</scope>
</reference>
<dbReference type="InterPro" id="IPR027417">
    <property type="entry name" value="P-loop_NTPase"/>
</dbReference>
<dbReference type="WBParaSite" id="GPUH_0001069201-mRNA-1">
    <property type="protein sequence ID" value="GPUH_0001069201-mRNA-1"/>
    <property type="gene ID" value="GPUH_0001069201"/>
</dbReference>
<evidence type="ECO:0000256" key="3">
    <source>
        <dbReference type="ARBA" id="ARBA00022741"/>
    </source>
</evidence>
<dbReference type="Gene3D" id="3.40.50.300">
    <property type="entry name" value="P-loop containing nucleotide triphosphate hydrolases"/>
    <property type="match status" value="2"/>
</dbReference>
<dbReference type="InterPro" id="IPR005225">
    <property type="entry name" value="Small_GTP-bd"/>
</dbReference>
<gene>
    <name evidence="7" type="ORF">GPUH_LOCUS10679</name>
</gene>
<dbReference type="PANTHER" id="PTHR43381:SF20">
    <property type="entry name" value="TRANSLATION INITIATION FACTOR IF-2, MITOCHONDRIAL"/>
    <property type="match status" value="1"/>
</dbReference>
<comment type="similarity">
    <text evidence="1">Belongs to the TRAFAC class translation factor GTPase superfamily. Classic translation factor GTPase family. IF-2 subfamily.</text>
</comment>
<dbReference type="OrthoDB" id="361630at2759"/>
<organism evidence="9">
    <name type="scientific">Gongylonema pulchrum</name>
    <dbReference type="NCBI Taxonomy" id="637853"/>
    <lineage>
        <taxon>Eukaryota</taxon>
        <taxon>Metazoa</taxon>
        <taxon>Ecdysozoa</taxon>
        <taxon>Nematoda</taxon>
        <taxon>Chromadorea</taxon>
        <taxon>Rhabditida</taxon>
        <taxon>Spirurina</taxon>
        <taxon>Spiruromorpha</taxon>
        <taxon>Spiruroidea</taxon>
        <taxon>Gongylonematidae</taxon>
        <taxon>Gongylonema</taxon>
    </lineage>
</organism>
<reference evidence="9" key="1">
    <citation type="submission" date="2016-06" db="UniProtKB">
        <authorList>
            <consortium name="WormBaseParasite"/>
        </authorList>
    </citation>
    <scope>IDENTIFICATION</scope>
</reference>
<dbReference type="PROSITE" id="PS51722">
    <property type="entry name" value="G_TR_2"/>
    <property type="match status" value="1"/>
</dbReference>
<evidence type="ECO:0000256" key="1">
    <source>
        <dbReference type="ARBA" id="ARBA00007733"/>
    </source>
</evidence>
<evidence type="ECO:0000256" key="2">
    <source>
        <dbReference type="ARBA" id="ARBA00022540"/>
    </source>
</evidence>
<evidence type="ECO:0000313" key="8">
    <source>
        <dbReference type="Proteomes" id="UP000271098"/>
    </source>
</evidence>
<dbReference type="AlphaFoldDB" id="A0A183DPN8"/>
<evidence type="ECO:0000313" key="9">
    <source>
        <dbReference type="WBParaSite" id="GPUH_0001069201-mRNA-1"/>
    </source>
</evidence>
<evidence type="ECO:0000256" key="4">
    <source>
        <dbReference type="ARBA" id="ARBA00022917"/>
    </source>
</evidence>
<dbReference type="GO" id="GO:0003924">
    <property type="term" value="F:GTPase activity"/>
    <property type="evidence" value="ECO:0007669"/>
    <property type="project" value="InterPro"/>
</dbReference>
<proteinExistence type="inferred from homology"/>
<keyword evidence="5" id="KW-0342">GTP-binding</keyword>
<keyword evidence="2" id="KW-0396">Initiation factor</keyword>
<dbReference type="Pfam" id="PF00009">
    <property type="entry name" value="GTP_EFTU"/>
    <property type="match status" value="1"/>
</dbReference>
<dbReference type="InterPro" id="IPR015760">
    <property type="entry name" value="TIF_IF2"/>
</dbReference>
<evidence type="ECO:0000313" key="7">
    <source>
        <dbReference type="EMBL" id="VDN17767.1"/>
    </source>
</evidence>
<dbReference type="PRINTS" id="PR00315">
    <property type="entry name" value="ELONGATNFCT"/>
</dbReference>
<sequence>MLLIRFSVFNLLNHCTLQQCRGGVSALQLTKRRLLLLTWQHLTGKCFRPPAPEAELKRRAPVITIMGHVDHGKTTLLDRLRNSRIVESEFGGISSEVFVVKGENCEMTFLDTPGHAAFAKMRELSAVKGENCEMTFLDTPGHAAFAKMRERGAHSTDIVVLVVAADDGVNEQTVQSIA</sequence>
<dbReference type="EMBL" id="UYRT01078094">
    <property type="protein sequence ID" value="VDN17767.1"/>
    <property type="molecule type" value="Genomic_DNA"/>
</dbReference>
<evidence type="ECO:0000259" key="6">
    <source>
        <dbReference type="PROSITE" id="PS51722"/>
    </source>
</evidence>
<accession>A0A183DPN8</accession>
<dbReference type="NCBIfam" id="TIGR00231">
    <property type="entry name" value="small_GTP"/>
    <property type="match status" value="1"/>
</dbReference>
<dbReference type="PANTHER" id="PTHR43381">
    <property type="entry name" value="TRANSLATION INITIATION FACTOR IF-2-RELATED"/>
    <property type="match status" value="1"/>
</dbReference>
<protein>
    <submittedName>
        <fullName evidence="9">Tr-type G domain-containing protein</fullName>
    </submittedName>
</protein>